<dbReference type="GO" id="GO:0015079">
    <property type="term" value="F:potassium ion transmembrane transporter activity"/>
    <property type="evidence" value="ECO:0007669"/>
    <property type="project" value="UniProtKB-UniRule"/>
</dbReference>
<keyword evidence="10 11" id="KW-0472">Membrane</keyword>
<evidence type="ECO:0000256" key="10">
    <source>
        <dbReference type="ARBA" id="ARBA00023136"/>
    </source>
</evidence>
<feature type="transmembrane region" description="Helical" evidence="11">
    <location>
        <begin position="305"/>
        <end position="334"/>
    </location>
</feature>
<feature type="domain" description="K+ potassium transporter C-terminal" evidence="13">
    <location>
        <begin position="497"/>
        <end position="653"/>
    </location>
</feature>
<feature type="domain" description="K+ potassium transporter integral membrane" evidence="12">
    <location>
        <begin position="23"/>
        <end position="468"/>
    </location>
</feature>
<keyword evidence="8 11" id="KW-1133">Transmembrane helix</keyword>
<dbReference type="AlphaFoldDB" id="A0A5P0ZIS7"/>
<keyword evidence="2 11" id="KW-0813">Transport</keyword>
<evidence type="ECO:0000256" key="4">
    <source>
        <dbReference type="ARBA" id="ARBA00022538"/>
    </source>
</evidence>
<evidence type="ECO:0000256" key="2">
    <source>
        <dbReference type="ARBA" id="ARBA00022448"/>
    </source>
</evidence>
<dbReference type="GO" id="GO:0015293">
    <property type="term" value="F:symporter activity"/>
    <property type="evidence" value="ECO:0007669"/>
    <property type="project" value="UniProtKB-UniRule"/>
</dbReference>
<feature type="transmembrane region" description="Helical" evidence="11">
    <location>
        <begin position="55"/>
        <end position="80"/>
    </location>
</feature>
<feature type="transmembrane region" description="Helical" evidence="11">
    <location>
        <begin position="256"/>
        <end position="278"/>
    </location>
</feature>
<accession>A0A5P0ZIS7</accession>
<keyword evidence="4 11" id="KW-0633">Potassium transport</keyword>
<evidence type="ECO:0000259" key="12">
    <source>
        <dbReference type="Pfam" id="PF02705"/>
    </source>
</evidence>
<dbReference type="Proteomes" id="UP000380386">
    <property type="component" value="Unassembled WGS sequence"/>
</dbReference>
<evidence type="ECO:0000256" key="5">
    <source>
        <dbReference type="ARBA" id="ARBA00022692"/>
    </source>
</evidence>
<reference evidence="14" key="2">
    <citation type="submission" date="2019-05" db="EMBL/GenBank/DDBJ databases">
        <authorList>
            <person name="Schuster J.A."/>
            <person name="Ehrmann M.A."/>
        </authorList>
    </citation>
    <scope>NUCLEOTIDE SEQUENCE</scope>
    <source>
        <strain evidence="14">TMW 1.2098</strain>
    </source>
</reference>
<dbReference type="Proteomes" id="UP000436655">
    <property type="component" value="Unassembled WGS sequence"/>
</dbReference>
<feature type="transmembrane region" description="Helical" evidence="11">
    <location>
        <begin position="411"/>
        <end position="429"/>
    </location>
</feature>
<keyword evidence="9 11" id="KW-0406">Ion transport</keyword>
<dbReference type="InterPro" id="IPR023051">
    <property type="entry name" value="Kup"/>
</dbReference>
<comment type="similarity">
    <text evidence="11">Belongs to the HAK/KUP transporter (TC 2.A.72) family.</text>
</comment>
<evidence type="ECO:0000256" key="1">
    <source>
        <dbReference type="ARBA" id="ARBA00004141"/>
    </source>
</evidence>
<keyword evidence="17" id="KW-1185">Reference proteome</keyword>
<organism evidence="15 16">
    <name type="scientific">Companilactobacillus mishanensis</name>
    <dbReference type="NCBI Taxonomy" id="2486008"/>
    <lineage>
        <taxon>Bacteria</taxon>
        <taxon>Bacillati</taxon>
        <taxon>Bacillota</taxon>
        <taxon>Bacilli</taxon>
        <taxon>Lactobacillales</taxon>
        <taxon>Lactobacillaceae</taxon>
        <taxon>Companilactobacillus</taxon>
    </lineage>
</organism>
<evidence type="ECO:0000256" key="7">
    <source>
        <dbReference type="ARBA" id="ARBA00022958"/>
    </source>
</evidence>
<dbReference type="EMBL" id="VDFM01000009">
    <property type="protein sequence ID" value="MQS52974.1"/>
    <property type="molecule type" value="Genomic_DNA"/>
</dbReference>
<feature type="transmembrane region" description="Helical" evidence="11">
    <location>
        <begin position="354"/>
        <end position="375"/>
    </location>
</feature>
<comment type="catalytic activity">
    <reaction evidence="11">
        <text>K(+)(in) + H(+)(in) = K(+)(out) + H(+)(out)</text>
        <dbReference type="Rhea" id="RHEA:28490"/>
        <dbReference type="ChEBI" id="CHEBI:15378"/>
        <dbReference type="ChEBI" id="CHEBI:29103"/>
    </reaction>
</comment>
<keyword evidence="6 11" id="KW-0769">Symport</keyword>
<proteinExistence type="inferred from homology"/>
<evidence type="ECO:0000256" key="6">
    <source>
        <dbReference type="ARBA" id="ARBA00022847"/>
    </source>
</evidence>
<dbReference type="EMBL" id="VDFN01000003">
    <property type="protein sequence ID" value="MQS44853.1"/>
    <property type="molecule type" value="Genomic_DNA"/>
</dbReference>
<evidence type="ECO:0000256" key="9">
    <source>
        <dbReference type="ARBA" id="ARBA00023065"/>
    </source>
</evidence>
<dbReference type="PANTHER" id="PTHR30540:SF83">
    <property type="entry name" value="K+ POTASSIUM TRANSPORTER"/>
    <property type="match status" value="1"/>
</dbReference>
<dbReference type="PANTHER" id="PTHR30540">
    <property type="entry name" value="OSMOTIC STRESS POTASSIUM TRANSPORTER"/>
    <property type="match status" value="1"/>
</dbReference>
<evidence type="ECO:0000256" key="3">
    <source>
        <dbReference type="ARBA" id="ARBA00022475"/>
    </source>
</evidence>
<dbReference type="RefSeq" id="WP_125705124.1">
    <property type="nucleotide sequence ID" value="NZ_JBHTOO010000028.1"/>
</dbReference>
<keyword evidence="3 11" id="KW-1003">Cell membrane</keyword>
<evidence type="ECO:0000313" key="16">
    <source>
        <dbReference type="Proteomes" id="UP000380386"/>
    </source>
</evidence>
<keyword evidence="5 11" id="KW-0812">Transmembrane</keyword>
<keyword evidence="7 11" id="KW-0630">Potassium</keyword>
<feature type="transmembrane region" description="Helical" evidence="11">
    <location>
        <begin position="180"/>
        <end position="199"/>
    </location>
</feature>
<protein>
    <recommendedName>
        <fullName evidence="11">Probable potassium transport system protein Kup</fullName>
    </recommendedName>
</protein>
<dbReference type="Pfam" id="PF22776">
    <property type="entry name" value="K_trans_C"/>
    <property type="match status" value="1"/>
</dbReference>
<dbReference type="InterPro" id="IPR053951">
    <property type="entry name" value="K_trans_N"/>
</dbReference>
<feature type="transmembrane region" description="Helical" evidence="11">
    <location>
        <begin position="106"/>
        <end position="134"/>
    </location>
</feature>
<comment type="caution">
    <text evidence="15">The sequence shown here is derived from an EMBL/GenBank/DDBJ whole genome shotgun (WGS) entry which is preliminary data.</text>
</comment>
<dbReference type="InterPro" id="IPR053952">
    <property type="entry name" value="K_trans_C"/>
</dbReference>
<feature type="transmembrane region" description="Helical" evidence="11">
    <location>
        <begin position="226"/>
        <end position="244"/>
    </location>
</feature>
<name>A0A5P0ZIS7_9LACO</name>
<dbReference type="Pfam" id="PF02705">
    <property type="entry name" value="K_trans"/>
    <property type="match status" value="1"/>
</dbReference>
<evidence type="ECO:0000256" key="11">
    <source>
        <dbReference type="HAMAP-Rule" id="MF_01522"/>
    </source>
</evidence>
<evidence type="ECO:0000259" key="13">
    <source>
        <dbReference type="Pfam" id="PF22776"/>
    </source>
</evidence>
<comment type="subcellular location">
    <subcellularLocation>
        <location evidence="11">Cell membrane</location>
        <topology evidence="11">Multi-pass membrane protein</topology>
    </subcellularLocation>
    <subcellularLocation>
        <location evidence="1">Membrane</location>
        <topology evidence="1">Multi-pass membrane protein</topology>
    </subcellularLocation>
</comment>
<comment type="function">
    <text evidence="11">Transport of potassium into the cell. Likely operates as a K(+):H(+) symporter.</text>
</comment>
<dbReference type="GO" id="GO:0005886">
    <property type="term" value="C:plasma membrane"/>
    <property type="evidence" value="ECO:0007669"/>
    <property type="project" value="UniProtKB-SubCell"/>
</dbReference>
<evidence type="ECO:0000313" key="17">
    <source>
        <dbReference type="Proteomes" id="UP000436655"/>
    </source>
</evidence>
<dbReference type="HAMAP" id="MF_01522">
    <property type="entry name" value="Kup"/>
    <property type="match status" value="1"/>
</dbReference>
<dbReference type="InterPro" id="IPR003855">
    <property type="entry name" value="K+_transporter"/>
</dbReference>
<evidence type="ECO:0000256" key="8">
    <source>
        <dbReference type="ARBA" id="ARBA00022989"/>
    </source>
</evidence>
<sequence length="697" mass="79029">MEKKDLSMMKKNPHAKMSFAGFLIALGIVYGDIGTSPLYVMHSLMVGNGGLSRMSTNFILGSVSLIFWTLTIVTTTKYVLIALRADNRGEGGIFALYTLVRKRAKWLIIPAMIGGATFLADGMMTPAVTVTAAIEGLKGIAINNNVFIHTQTQVIIITIIILSTLFFIQRFGTQLIGRAFGPIMTVWFGFLGLLGLYNLSFDWSVLRALNPYYAIELLKSPYNLRGIFILGSIFLATTGAEALYSDMGHVGRPNIYTSWPVVKICLLLSYLGQATWILRVKDNPMFLNMPNFNPFYESMPPKLRLFGIFLSAMAAIIASQALISGSYTLVSEAIKLRIFPRLKTYYPTNFKGQLYIPTVNSIIWIVCLLIVIYFQNSENMSNAYGLEITITMLMTTLLLHQWMLMKKFNKFFTTITIGFFFIIEIIFLITNSSKFVQGAYITMLIAAFLVGIMFVWRYGDRLMDDNTFRSHFASLLAFKHQLNDLRKDPSYPLTTTNLVYLTKVHDGYRIKKNILYSILDKRPKRAEVYWFVTVNVTDEPYTAAYSAETFDTDYMVSVQLYLGFRVDQKVNVYLRQVVNDLMSNGEIKMQPQKYTTIPDRQVGDFSFVLIKEVLSPDTRISGVKKGIIHLRLLLQTFISPANWFGLSYSDVVEERVPLVLGKVSMNRIRLVRKDRAALKDIPVDNPVGDDDDDDEDE</sequence>
<reference evidence="16 17" key="1">
    <citation type="journal article" date="2019" name="Syst. Appl. Microbiol.">
        <title>Polyphasic characterization of two novel Lactobacillus spp. isolated from blown salami packages: Description of Lactobacillus halodurans sp. nov. and Lactobacillus salsicarnum sp. nov.</title>
        <authorList>
            <person name="Schuster J.A."/>
            <person name="Klingl A."/>
            <person name="Vogel R.F."/>
            <person name="Ehrmann M.A."/>
        </authorList>
    </citation>
    <scope>NUCLEOTIDE SEQUENCE [LARGE SCALE GENOMIC DNA]</scope>
    <source>
        <strain evidence="14 17">TMW 1.2098</strain>
        <strain evidence="15 16">TMW 1.2118</strain>
    </source>
</reference>
<evidence type="ECO:0000313" key="15">
    <source>
        <dbReference type="EMBL" id="MQS52974.1"/>
    </source>
</evidence>
<gene>
    <name evidence="11" type="primary">kup</name>
    <name evidence="15" type="ORF">FHL02_08065</name>
    <name evidence="14" type="ORF">FHL03_05065</name>
</gene>
<feature type="transmembrane region" description="Helical" evidence="11">
    <location>
        <begin position="146"/>
        <end position="168"/>
    </location>
</feature>
<evidence type="ECO:0000313" key="14">
    <source>
        <dbReference type="EMBL" id="MQS44853.1"/>
    </source>
</evidence>
<dbReference type="OrthoDB" id="9805577at2"/>
<feature type="transmembrane region" description="Helical" evidence="11">
    <location>
        <begin position="435"/>
        <end position="456"/>
    </location>
</feature>
<feature type="transmembrane region" description="Helical" evidence="11">
    <location>
        <begin position="381"/>
        <end position="399"/>
    </location>
</feature>